<gene>
    <name evidence="10" type="ORF">KFK09_017327</name>
</gene>
<keyword evidence="7" id="KW-0961">Cell wall biogenesis/degradation</keyword>
<dbReference type="InterPro" id="IPR011050">
    <property type="entry name" value="Pectin_lyase_fold/virulence"/>
</dbReference>
<comment type="similarity">
    <text evidence="2 9">Belongs to the glycosyl hydrolase 28 family.</text>
</comment>
<dbReference type="SMR" id="A0A8T3B2P7"/>
<evidence type="ECO:0008006" key="12">
    <source>
        <dbReference type="Google" id="ProtNLM"/>
    </source>
</evidence>
<dbReference type="Gene3D" id="2.160.20.10">
    <property type="entry name" value="Single-stranded right-handed beta-helix, Pectin lyase-like"/>
    <property type="match status" value="1"/>
</dbReference>
<evidence type="ECO:0000256" key="9">
    <source>
        <dbReference type="RuleBase" id="RU361169"/>
    </source>
</evidence>
<dbReference type="EMBL" id="JAGYWB010000012">
    <property type="protein sequence ID" value="KAI0502378.1"/>
    <property type="molecule type" value="Genomic_DNA"/>
</dbReference>
<protein>
    <recommendedName>
        <fullName evidence="12">Polygalacturonase</fullName>
    </recommendedName>
</protein>
<keyword evidence="6 9" id="KW-0326">Glycosidase</keyword>
<dbReference type="InterPro" id="IPR012334">
    <property type="entry name" value="Pectin_lyas_fold"/>
</dbReference>
<feature type="active site" evidence="8">
    <location>
        <position position="96"/>
    </location>
</feature>
<comment type="subcellular location">
    <subcellularLocation>
        <location evidence="1">Secreted</location>
        <location evidence="1">Cell wall</location>
    </subcellularLocation>
</comment>
<evidence type="ECO:0000256" key="2">
    <source>
        <dbReference type="ARBA" id="ARBA00008834"/>
    </source>
</evidence>
<dbReference type="GO" id="GO:0071555">
    <property type="term" value="P:cell wall organization"/>
    <property type="evidence" value="ECO:0007669"/>
    <property type="project" value="UniProtKB-KW"/>
</dbReference>
<sequence>MQTLKFLHVINAKIRAITLVDSKFFHMVIGQSQHVTVLGVHITAPGNSPNTDGIHIGYSSDIRISKSRISSGDDCISIGPGSSNITVSKVRCGPGHGISVGSLGKNREDKGVNAIRVLNCTLAGTTNGVRIKTWRDSPRISATNILFSDIVMKEVSNPIIIDQEYCPNSCDEEKPASRVKIDNVRFQNIRGTSATDVAINLVCSSFVPCDHITLENINLKPLPPSPGLAPTVPLTACTNVGIAKAIGYVFPPPCF</sequence>
<evidence type="ECO:0000256" key="5">
    <source>
        <dbReference type="ARBA" id="ARBA00022801"/>
    </source>
</evidence>
<evidence type="ECO:0000313" key="11">
    <source>
        <dbReference type="Proteomes" id="UP000829196"/>
    </source>
</evidence>
<dbReference type="AlphaFoldDB" id="A0A8T3B2P7"/>
<dbReference type="OrthoDB" id="187139at2759"/>
<dbReference type="InterPro" id="IPR000743">
    <property type="entry name" value="Glyco_hydro_28"/>
</dbReference>
<dbReference type="GO" id="GO:0004650">
    <property type="term" value="F:polygalacturonase activity"/>
    <property type="evidence" value="ECO:0007669"/>
    <property type="project" value="InterPro"/>
</dbReference>
<dbReference type="Pfam" id="PF00295">
    <property type="entry name" value="Glyco_hydro_28"/>
    <property type="match status" value="1"/>
</dbReference>
<keyword evidence="5 9" id="KW-0378">Hydrolase</keyword>
<evidence type="ECO:0000256" key="7">
    <source>
        <dbReference type="ARBA" id="ARBA00023316"/>
    </source>
</evidence>
<evidence type="ECO:0000256" key="4">
    <source>
        <dbReference type="ARBA" id="ARBA00022525"/>
    </source>
</evidence>
<dbReference type="PANTHER" id="PTHR31375">
    <property type="match status" value="1"/>
</dbReference>
<evidence type="ECO:0000256" key="6">
    <source>
        <dbReference type="ARBA" id="ARBA00023295"/>
    </source>
</evidence>
<dbReference type="PROSITE" id="PS00502">
    <property type="entry name" value="POLYGALACTURONASE"/>
    <property type="match status" value="1"/>
</dbReference>
<name>A0A8T3B2P7_DENNO</name>
<evidence type="ECO:0000256" key="8">
    <source>
        <dbReference type="PROSITE-ProRule" id="PRU10052"/>
    </source>
</evidence>
<reference evidence="10" key="1">
    <citation type="journal article" date="2022" name="Front. Genet.">
        <title>Chromosome-Scale Assembly of the Dendrobium nobile Genome Provides Insights Into the Molecular Mechanism of the Biosynthesis of the Medicinal Active Ingredient of Dendrobium.</title>
        <authorList>
            <person name="Xu Q."/>
            <person name="Niu S.-C."/>
            <person name="Li K.-L."/>
            <person name="Zheng P.-J."/>
            <person name="Zhang X.-J."/>
            <person name="Jia Y."/>
            <person name="Liu Y."/>
            <person name="Niu Y.-X."/>
            <person name="Yu L.-H."/>
            <person name="Chen D.-F."/>
            <person name="Zhang G.-Q."/>
        </authorList>
    </citation>
    <scope>NUCLEOTIDE SEQUENCE</scope>
    <source>
        <tissue evidence="10">Leaf</tissue>
    </source>
</reference>
<evidence type="ECO:0000313" key="10">
    <source>
        <dbReference type="EMBL" id="KAI0502378.1"/>
    </source>
</evidence>
<organism evidence="10 11">
    <name type="scientific">Dendrobium nobile</name>
    <name type="common">Orchid</name>
    <dbReference type="NCBI Taxonomy" id="94219"/>
    <lineage>
        <taxon>Eukaryota</taxon>
        <taxon>Viridiplantae</taxon>
        <taxon>Streptophyta</taxon>
        <taxon>Embryophyta</taxon>
        <taxon>Tracheophyta</taxon>
        <taxon>Spermatophyta</taxon>
        <taxon>Magnoliopsida</taxon>
        <taxon>Liliopsida</taxon>
        <taxon>Asparagales</taxon>
        <taxon>Orchidaceae</taxon>
        <taxon>Epidendroideae</taxon>
        <taxon>Malaxideae</taxon>
        <taxon>Dendrobiinae</taxon>
        <taxon>Dendrobium</taxon>
    </lineage>
</organism>
<dbReference type="SUPFAM" id="SSF51126">
    <property type="entry name" value="Pectin lyase-like"/>
    <property type="match status" value="1"/>
</dbReference>
<evidence type="ECO:0000256" key="3">
    <source>
        <dbReference type="ARBA" id="ARBA00022512"/>
    </source>
</evidence>
<evidence type="ECO:0000256" key="1">
    <source>
        <dbReference type="ARBA" id="ARBA00004191"/>
    </source>
</evidence>
<dbReference type="Proteomes" id="UP000829196">
    <property type="component" value="Unassembled WGS sequence"/>
</dbReference>
<accession>A0A8T3B2P7</accession>
<keyword evidence="3" id="KW-0134">Cell wall</keyword>
<keyword evidence="11" id="KW-1185">Reference proteome</keyword>
<keyword evidence="4" id="KW-0964">Secreted</keyword>
<proteinExistence type="inferred from homology"/>
<dbReference type="SMART" id="SM00710">
    <property type="entry name" value="PbH1"/>
    <property type="match status" value="6"/>
</dbReference>
<comment type="caution">
    <text evidence="10">The sequence shown here is derived from an EMBL/GenBank/DDBJ whole genome shotgun (WGS) entry which is preliminary data.</text>
</comment>
<dbReference type="GO" id="GO:0005975">
    <property type="term" value="P:carbohydrate metabolic process"/>
    <property type="evidence" value="ECO:0007669"/>
    <property type="project" value="InterPro"/>
</dbReference>
<dbReference type="InterPro" id="IPR006626">
    <property type="entry name" value="PbH1"/>
</dbReference>